<proteinExistence type="predicted"/>
<name>A0AAT9FSJ2_9BACT</name>
<gene>
    <name evidence="2" type="ORF">NT6N_40410</name>
</gene>
<evidence type="ECO:0000256" key="1">
    <source>
        <dbReference type="SAM" id="SignalP"/>
    </source>
</evidence>
<feature type="signal peptide" evidence="1">
    <location>
        <begin position="1"/>
        <end position="19"/>
    </location>
</feature>
<protein>
    <recommendedName>
        <fullName evidence="3">DUF5666 domain-containing protein</fullName>
    </recommendedName>
</protein>
<evidence type="ECO:0000313" key="2">
    <source>
        <dbReference type="EMBL" id="BDS09001.1"/>
    </source>
</evidence>
<sequence length="310" mass="33710">MKMKSSIALVAFGGLFVLASCKESTTSNTGSSAESEKGKSTAAVDPEVAGYLLFDSSKTLPVGTVRTETEVMTMKDCKLTMEMQGQKMDGSMTRVGEKVSVYTVDSDDKITMKVEKSASEGSMVMMGQQQNQPKELDELHEKTVVFTKTDGVWTGKLDGGEATEKQQEKIEKIAKKINGDGDSKHIYGTERRKVGDSWDADTSKITSFGDDGQKLSGTFKVTFEGVETFKDQKCAVLVADVDLTSPTGEGDMVMKVKGKFRIHRSLEHLVDLENEMEGTVTMNGTINQGAGKMTVEGPMTMSEKTELKLP</sequence>
<dbReference type="AlphaFoldDB" id="A0AAT9FSJ2"/>
<dbReference type="PROSITE" id="PS51257">
    <property type="entry name" value="PROKAR_LIPOPROTEIN"/>
    <property type="match status" value="1"/>
</dbReference>
<organism evidence="2">
    <name type="scientific">Oceaniferula spumae</name>
    <dbReference type="NCBI Taxonomy" id="2979115"/>
    <lineage>
        <taxon>Bacteria</taxon>
        <taxon>Pseudomonadati</taxon>
        <taxon>Verrucomicrobiota</taxon>
        <taxon>Verrucomicrobiia</taxon>
        <taxon>Verrucomicrobiales</taxon>
        <taxon>Verrucomicrobiaceae</taxon>
        <taxon>Oceaniferula</taxon>
    </lineage>
</organism>
<dbReference type="KEGG" id="osu:NT6N_40410"/>
<reference evidence="2" key="1">
    <citation type="submission" date="2024-07" db="EMBL/GenBank/DDBJ databases">
        <title>Complete genome sequence of Verrucomicrobiaceae bacterium NT6N.</title>
        <authorList>
            <person name="Huang C."/>
            <person name="Takami H."/>
            <person name="Hamasaki K."/>
        </authorList>
    </citation>
    <scope>NUCLEOTIDE SEQUENCE</scope>
    <source>
        <strain evidence="2">NT6N</strain>
    </source>
</reference>
<dbReference type="EMBL" id="AP026866">
    <property type="protein sequence ID" value="BDS09001.1"/>
    <property type="molecule type" value="Genomic_DNA"/>
</dbReference>
<accession>A0AAT9FSJ2</accession>
<evidence type="ECO:0008006" key="3">
    <source>
        <dbReference type="Google" id="ProtNLM"/>
    </source>
</evidence>
<feature type="chain" id="PRO_5043422979" description="DUF5666 domain-containing protein" evidence="1">
    <location>
        <begin position="20"/>
        <end position="310"/>
    </location>
</feature>
<keyword evidence="1" id="KW-0732">Signal</keyword>